<evidence type="ECO:0000313" key="3">
    <source>
        <dbReference type="Proteomes" id="UP000215005"/>
    </source>
</evidence>
<organism evidence="2 3">
    <name type="scientific">Nocardiopsis gilva YIM 90087</name>
    <dbReference type="NCBI Taxonomy" id="1235441"/>
    <lineage>
        <taxon>Bacteria</taxon>
        <taxon>Bacillati</taxon>
        <taxon>Actinomycetota</taxon>
        <taxon>Actinomycetes</taxon>
        <taxon>Streptosporangiales</taxon>
        <taxon>Nocardiopsidaceae</taxon>
        <taxon>Nocardiopsis</taxon>
    </lineage>
</organism>
<feature type="domain" description="DUF4097" evidence="1">
    <location>
        <begin position="20"/>
        <end position="218"/>
    </location>
</feature>
<dbReference type="Pfam" id="PF13349">
    <property type="entry name" value="DUF4097"/>
    <property type="match status" value="1"/>
</dbReference>
<dbReference type="RefSeq" id="WP_017618492.1">
    <property type="nucleotide sequence ID" value="NZ_ANBG01000167.1"/>
</dbReference>
<gene>
    <name evidence="2" type="ORF">CDO52_26010</name>
</gene>
<reference evidence="2 3" key="1">
    <citation type="submission" date="2017-08" db="EMBL/GenBank/DDBJ databases">
        <title>The complete genome sequence of Nocardiopsis gilva YIM 90087.</title>
        <authorList>
            <person name="Yin M."/>
            <person name="Tang S."/>
        </authorList>
    </citation>
    <scope>NUCLEOTIDE SEQUENCE [LARGE SCALE GENOMIC DNA]</scope>
    <source>
        <strain evidence="2 3">YIM 90087</strain>
    </source>
</reference>
<evidence type="ECO:0000313" key="2">
    <source>
        <dbReference type="EMBL" id="ASU85795.1"/>
    </source>
</evidence>
<proteinExistence type="predicted"/>
<accession>A0A223SCI2</accession>
<dbReference type="Proteomes" id="UP000215005">
    <property type="component" value="Chromosome"/>
</dbReference>
<keyword evidence="3" id="KW-1185">Reference proteome</keyword>
<dbReference type="OrthoDB" id="3252095at2"/>
<evidence type="ECO:0000259" key="1">
    <source>
        <dbReference type="Pfam" id="PF13349"/>
    </source>
</evidence>
<dbReference type="KEGG" id="ngv:CDO52_26010"/>
<dbReference type="InterPro" id="IPR025164">
    <property type="entry name" value="Toastrack_DUF4097"/>
</dbReference>
<sequence length="264" mass="27777">MPTFDTPEPITAEIDLLVGAVQINAGDRSDTTVEVRPRDAAKDVDVRVAEQIQIECAGGRLLVKDSGNTVLGSMLRKGMADVTIDLPRGSLLHAQARHANVRCEGDLGSAEITASSGNIALDRLTGNAELTSTDGWIRAHEIDGRAVVKTSSGAITLGTVSGKLRMNTAHGHISAQRALDSVHARATHGSVRIGEVVRSRVDIETSYGEIEVGVREGTAAWLDASSKHGALSSSLEAAEGPGTAEETVEVRARSVYGDIVVRRA</sequence>
<dbReference type="EMBL" id="CP022753">
    <property type="protein sequence ID" value="ASU85795.1"/>
    <property type="molecule type" value="Genomic_DNA"/>
</dbReference>
<dbReference type="AlphaFoldDB" id="A0A223SCI2"/>
<name>A0A223SCI2_9ACTN</name>
<protein>
    <recommendedName>
        <fullName evidence="1">DUF4097 domain-containing protein</fullName>
    </recommendedName>
</protein>